<dbReference type="AlphaFoldDB" id="A0A1R2BFA7"/>
<accession>A0A1R2BFA7</accession>
<evidence type="ECO:0000313" key="2">
    <source>
        <dbReference type="Proteomes" id="UP000187209"/>
    </source>
</evidence>
<dbReference type="EMBL" id="MPUH01000690">
    <property type="protein sequence ID" value="OMJ75453.1"/>
    <property type="molecule type" value="Genomic_DNA"/>
</dbReference>
<keyword evidence="2" id="KW-1185">Reference proteome</keyword>
<protein>
    <submittedName>
        <fullName evidence="1">Uncharacterized protein</fullName>
    </submittedName>
</protein>
<comment type="caution">
    <text evidence="1">The sequence shown here is derived from an EMBL/GenBank/DDBJ whole genome shotgun (WGS) entry which is preliminary data.</text>
</comment>
<sequence>MGCGGFKLNGKAKRIDEIDEKATNFINIIKTRFEAQCTQYSTSCFKFKMPDEPIKLLNVRLSFLKLDSKKTLSTYFTKKLEDFLKDYIQYSNAEGYLTHSLHKICIQEYNFSIGLVVIFVTILSCCKNVRILKSCPFISVDKTECELIKDWNEYAKTLSKYHEIYIKKNTYRDLSECIKKKLSKEHVNKNKLLMKRKKYLHQADGLLNKFIDEITLKENTIMSFVNNYRHLSSSLEEVSKIAIDNKITTCEKIVHCMMKKQ</sequence>
<name>A0A1R2BFA7_9CILI</name>
<gene>
    <name evidence="1" type="ORF">SteCoe_25422</name>
</gene>
<organism evidence="1 2">
    <name type="scientific">Stentor coeruleus</name>
    <dbReference type="NCBI Taxonomy" id="5963"/>
    <lineage>
        <taxon>Eukaryota</taxon>
        <taxon>Sar</taxon>
        <taxon>Alveolata</taxon>
        <taxon>Ciliophora</taxon>
        <taxon>Postciliodesmatophora</taxon>
        <taxon>Heterotrichea</taxon>
        <taxon>Heterotrichida</taxon>
        <taxon>Stentoridae</taxon>
        <taxon>Stentor</taxon>
    </lineage>
</organism>
<reference evidence="1 2" key="1">
    <citation type="submission" date="2016-11" db="EMBL/GenBank/DDBJ databases">
        <title>The macronuclear genome of Stentor coeruleus: a giant cell with tiny introns.</title>
        <authorList>
            <person name="Slabodnick M."/>
            <person name="Ruby J.G."/>
            <person name="Reiff S.B."/>
            <person name="Swart E.C."/>
            <person name="Gosai S."/>
            <person name="Prabakaran S."/>
            <person name="Witkowska E."/>
            <person name="Larue G.E."/>
            <person name="Fisher S."/>
            <person name="Freeman R.M."/>
            <person name="Gunawardena J."/>
            <person name="Chu W."/>
            <person name="Stover N.A."/>
            <person name="Gregory B.D."/>
            <person name="Nowacki M."/>
            <person name="Derisi J."/>
            <person name="Roy S.W."/>
            <person name="Marshall W.F."/>
            <person name="Sood P."/>
        </authorList>
    </citation>
    <scope>NUCLEOTIDE SEQUENCE [LARGE SCALE GENOMIC DNA]</scope>
    <source>
        <strain evidence="1">WM001</strain>
    </source>
</reference>
<evidence type="ECO:0000313" key="1">
    <source>
        <dbReference type="EMBL" id="OMJ75453.1"/>
    </source>
</evidence>
<proteinExistence type="predicted"/>
<dbReference type="Proteomes" id="UP000187209">
    <property type="component" value="Unassembled WGS sequence"/>
</dbReference>